<keyword evidence="4" id="KW-1185">Reference proteome</keyword>
<evidence type="ECO:0000259" key="2">
    <source>
        <dbReference type="SMART" id="SM00198"/>
    </source>
</evidence>
<dbReference type="SMART" id="SM00198">
    <property type="entry name" value="SCP"/>
    <property type="match status" value="1"/>
</dbReference>
<reference evidence="3" key="2">
    <citation type="journal article" date="2023" name="Microbiol Resour">
        <title>Decontamination and Annotation of the Draft Genome Sequence of the Oomycete Lagenidium giganteum ARSEF 373.</title>
        <authorList>
            <person name="Morgan W.R."/>
            <person name="Tartar A."/>
        </authorList>
    </citation>
    <scope>NUCLEOTIDE SEQUENCE</scope>
    <source>
        <strain evidence="3">ARSEF 373</strain>
    </source>
</reference>
<feature type="signal peptide" evidence="1">
    <location>
        <begin position="1"/>
        <end position="22"/>
    </location>
</feature>
<dbReference type="CDD" id="cd05379">
    <property type="entry name" value="CAP_bacterial"/>
    <property type="match status" value="2"/>
</dbReference>
<reference evidence="3" key="1">
    <citation type="submission" date="2022-11" db="EMBL/GenBank/DDBJ databases">
        <authorList>
            <person name="Morgan W.R."/>
            <person name="Tartar A."/>
        </authorList>
    </citation>
    <scope>NUCLEOTIDE SEQUENCE</scope>
    <source>
        <strain evidence="3">ARSEF 373</strain>
    </source>
</reference>
<dbReference type="Gene3D" id="3.40.33.10">
    <property type="entry name" value="CAP"/>
    <property type="match status" value="2"/>
</dbReference>
<dbReference type="Proteomes" id="UP001146120">
    <property type="component" value="Unassembled WGS sequence"/>
</dbReference>
<comment type="caution">
    <text evidence="3">The sequence shown here is derived from an EMBL/GenBank/DDBJ whole genome shotgun (WGS) entry which is preliminary data.</text>
</comment>
<organism evidence="3 4">
    <name type="scientific">Lagenidium giganteum</name>
    <dbReference type="NCBI Taxonomy" id="4803"/>
    <lineage>
        <taxon>Eukaryota</taxon>
        <taxon>Sar</taxon>
        <taxon>Stramenopiles</taxon>
        <taxon>Oomycota</taxon>
        <taxon>Peronosporomycetes</taxon>
        <taxon>Pythiales</taxon>
        <taxon>Pythiaceae</taxon>
    </lineage>
</organism>
<dbReference type="SUPFAM" id="SSF55797">
    <property type="entry name" value="PR-1-like"/>
    <property type="match status" value="2"/>
</dbReference>
<evidence type="ECO:0000256" key="1">
    <source>
        <dbReference type="SAM" id="SignalP"/>
    </source>
</evidence>
<name>A0AAV2ZMQ5_9STRA</name>
<evidence type="ECO:0000313" key="4">
    <source>
        <dbReference type="Proteomes" id="UP001146120"/>
    </source>
</evidence>
<keyword evidence="1" id="KW-0732">Signal</keyword>
<accession>A0AAV2ZMQ5</accession>
<evidence type="ECO:0000313" key="3">
    <source>
        <dbReference type="EMBL" id="DBA05299.1"/>
    </source>
</evidence>
<dbReference type="EMBL" id="DAKRPA010000001">
    <property type="protein sequence ID" value="DBA05299.1"/>
    <property type="molecule type" value="Genomic_DNA"/>
</dbReference>
<dbReference type="PANTHER" id="PTHR31157:SF1">
    <property type="entry name" value="SCP DOMAIN-CONTAINING PROTEIN"/>
    <property type="match status" value="1"/>
</dbReference>
<protein>
    <recommendedName>
        <fullName evidence="2">SCP domain-containing protein</fullName>
    </recommendedName>
</protein>
<dbReference type="PANTHER" id="PTHR31157">
    <property type="entry name" value="SCP DOMAIN-CONTAINING PROTEIN"/>
    <property type="match status" value="1"/>
</dbReference>
<feature type="domain" description="SCP" evidence="2">
    <location>
        <begin position="65"/>
        <end position="186"/>
    </location>
</feature>
<sequence length="374" mass="40584">MSRFVCLLAVVAFSSLSSSASGHTLRGLLPANEYAVQDTTNTPSTTATPAPAGSVTVVDYHAAGSFQEQLLDAVNKERANAGLPALCSNFKLDAAAQKHSEDMAAHNFMDHTGSDKSTMTTRVDGVQFQWSNLGENVAAGQQTVEDVMKSWMDSPGHKANILGNFKYFGCGMAKNPNSEYGIYWTQDFGSSDEERGLTQAASYVEFKNADTYESDDSDLKGLGQVPDEFATFDTIDINAFQDELLAAVNAERQKAGLKPLCPNDKLQKAAQLHSEDQASHNFMSHTGSDGSSMTDRINRQNFKWSNLGENVAAGQQDVKSVMEAWMNSSGHRANILGNFKFFGCGMAKNPNSQYKIYWTQDFGSGDSESCACLV</sequence>
<dbReference type="Pfam" id="PF00188">
    <property type="entry name" value="CAP"/>
    <property type="match status" value="2"/>
</dbReference>
<dbReference type="AlphaFoldDB" id="A0AAV2ZMQ5"/>
<feature type="chain" id="PRO_5043909758" description="SCP domain-containing protein" evidence="1">
    <location>
        <begin position="23"/>
        <end position="374"/>
    </location>
</feature>
<proteinExistence type="predicted"/>
<dbReference type="InterPro" id="IPR035940">
    <property type="entry name" value="CAP_sf"/>
</dbReference>
<dbReference type="InterPro" id="IPR014044">
    <property type="entry name" value="CAP_dom"/>
</dbReference>
<gene>
    <name evidence="3" type="ORF">N0F65_007461</name>
</gene>